<reference evidence="1" key="1">
    <citation type="submission" date="2021-01" db="EMBL/GenBank/DDBJ databases">
        <title>Phytophthora aleatoria, a newly-described species from Pinus radiata is distinct from Phytophthora cactorum isolates based on comparative genomics.</title>
        <authorList>
            <person name="Mcdougal R."/>
            <person name="Panda P."/>
            <person name="Williams N."/>
            <person name="Studholme D.J."/>
        </authorList>
    </citation>
    <scope>NUCLEOTIDE SEQUENCE</scope>
    <source>
        <strain evidence="1">NZFS 3830</strain>
    </source>
</reference>
<gene>
    <name evidence="1" type="ORF">JG687_00017037</name>
</gene>
<protein>
    <submittedName>
        <fullName evidence="1">Uncharacterized protein</fullName>
    </submittedName>
</protein>
<evidence type="ECO:0000313" key="1">
    <source>
        <dbReference type="EMBL" id="KAG6945882.1"/>
    </source>
</evidence>
<dbReference type="Proteomes" id="UP000688947">
    <property type="component" value="Unassembled WGS sequence"/>
</dbReference>
<comment type="caution">
    <text evidence="1">The sequence shown here is derived from an EMBL/GenBank/DDBJ whole genome shotgun (WGS) entry which is preliminary data.</text>
</comment>
<dbReference type="VEuPathDB" id="FungiDB:PC110_g15056"/>
<dbReference type="AlphaFoldDB" id="A0A8T1TTH5"/>
<evidence type="ECO:0000313" key="2">
    <source>
        <dbReference type="Proteomes" id="UP000688947"/>
    </source>
</evidence>
<organism evidence="1 2">
    <name type="scientific">Phytophthora cactorum</name>
    <dbReference type="NCBI Taxonomy" id="29920"/>
    <lineage>
        <taxon>Eukaryota</taxon>
        <taxon>Sar</taxon>
        <taxon>Stramenopiles</taxon>
        <taxon>Oomycota</taxon>
        <taxon>Peronosporomycetes</taxon>
        <taxon>Peronosporales</taxon>
        <taxon>Peronosporaceae</taxon>
        <taxon>Phytophthora</taxon>
    </lineage>
</organism>
<accession>A0A8T1TTH5</accession>
<dbReference type="EMBL" id="JAENGZ010001867">
    <property type="protein sequence ID" value="KAG6945882.1"/>
    <property type="molecule type" value="Genomic_DNA"/>
</dbReference>
<name>A0A8T1TTH5_9STRA</name>
<dbReference type="OrthoDB" id="167658at2759"/>
<proteinExistence type="predicted"/>
<sequence length="73" mass="8397">MKRVLAIMDSNLTGQAAAWYITQQHAITGITALAAALRSEFIPPDPQERLRDSLYQLKQRECRDLAEYVTKYR</sequence>